<reference evidence="1" key="1">
    <citation type="submission" date="2021-12" db="EMBL/GenBank/DDBJ databases">
        <title>Prjna785345.</title>
        <authorList>
            <person name="Rujirawat T."/>
            <person name="Krajaejun T."/>
        </authorList>
    </citation>
    <scope>NUCLEOTIDE SEQUENCE</scope>
    <source>
        <strain evidence="1">Pi057C3</strain>
    </source>
</reference>
<proteinExistence type="predicted"/>
<accession>A0AAD5Q896</accession>
<name>A0AAD5Q896_PYTIN</name>
<organism evidence="1 2">
    <name type="scientific">Pythium insidiosum</name>
    <name type="common">Pythiosis disease agent</name>
    <dbReference type="NCBI Taxonomy" id="114742"/>
    <lineage>
        <taxon>Eukaryota</taxon>
        <taxon>Sar</taxon>
        <taxon>Stramenopiles</taxon>
        <taxon>Oomycota</taxon>
        <taxon>Peronosporomycetes</taxon>
        <taxon>Pythiales</taxon>
        <taxon>Pythiaceae</taxon>
        <taxon>Pythium</taxon>
    </lineage>
</organism>
<sequence>MESEIGISRAELFQLLQDHYERRERPILIDSTVLASVKTGAAPHTQKSQTETQDTDARYFERLYTWLKKHMNMYDKERKGYLPLKTATELLQMHPNALYHLRFQIEPFIKRLDQANRDYSSKAQAAAI</sequence>
<dbReference type="AlphaFoldDB" id="A0AAD5Q896"/>
<gene>
    <name evidence="1" type="ORF">P43SY_005024</name>
</gene>
<evidence type="ECO:0000313" key="1">
    <source>
        <dbReference type="EMBL" id="KAJ0400048.1"/>
    </source>
</evidence>
<comment type="caution">
    <text evidence="1">The sequence shown here is derived from an EMBL/GenBank/DDBJ whole genome shotgun (WGS) entry which is preliminary data.</text>
</comment>
<keyword evidence="2" id="KW-1185">Reference proteome</keyword>
<dbReference type="EMBL" id="JAKCXM010000164">
    <property type="protein sequence ID" value="KAJ0400048.1"/>
    <property type="molecule type" value="Genomic_DNA"/>
</dbReference>
<evidence type="ECO:0000313" key="2">
    <source>
        <dbReference type="Proteomes" id="UP001209570"/>
    </source>
</evidence>
<protein>
    <submittedName>
        <fullName evidence="1">Uncharacterized protein</fullName>
    </submittedName>
</protein>
<dbReference type="Proteomes" id="UP001209570">
    <property type="component" value="Unassembled WGS sequence"/>
</dbReference>